<dbReference type="SUPFAM" id="SSF54427">
    <property type="entry name" value="NTF2-like"/>
    <property type="match status" value="1"/>
</dbReference>
<evidence type="ECO:0000313" key="4">
    <source>
        <dbReference type="Proteomes" id="UP000516305"/>
    </source>
</evidence>
<accession>A0A7H0VEN6</accession>
<dbReference type="InterPro" id="IPR027843">
    <property type="entry name" value="DUF4440"/>
</dbReference>
<dbReference type="InterPro" id="IPR032710">
    <property type="entry name" value="NTF2-like_dom_sf"/>
</dbReference>
<dbReference type="KEGG" id="chyd:H4K34_17715"/>
<feature type="signal peptide" evidence="1">
    <location>
        <begin position="1"/>
        <end position="19"/>
    </location>
</feature>
<dbReference type="Proteomes" id="UP000516305">
    <property type="component" value="Chromosome"/>
</dbReference>
<feature type="domain" description="DUF4440" evidence="2">
    <location>
        <begin position="40"/>
        <end position="147"/>
    </location>
</feature>
<keyword evidence="4" id="KW-1185">Reference proteome</keyword>
<dbReference type="Gene3D" id="3.10.450.50">
    <property type="match status" value="1"/>
</dbReference>
<protein>
    <submittedName>
        <fullName evidence="3">Nuclear transport factor 2 family protein</fullName>
    </submittedName>
</protein>
<reference evidence="3 4" key="1">
    <citation type="submission" date="2020-08" db="EMBL/GenBank/DDBJ databases">
        <title>Croceimicrobium hydrocarbonivorans gen. nov., sp. nov., a novel marine bacterium isolated from a bacterial consortium that degrades polyethylene terephthalate.</title>
        <authorList>
            <person name="Liu R."/>
        </authorList>
    </citation>
    <scope>NUCLEOTIDE SEQUENCE [LARGE SCALE GENOMIC DNA]</scope>
    <source>
        <strain evidence="3 4">A20-9</strain>
    </source>
</reference>
<dbReference type="Pfam" id="PF14534">
    <property type="entry name" value="DUF4440"/>
    <property type="match status" value="1"/>
</dbReference>
<sequence length="161" mass="18391">MKKLLLFCLVGGLFMACQAPKPETASEAKKLDKKALREYIIAMEDTLAMAYREKDIDLFSKFYSKNAVTYGEGRDQLFGKRDILNHFRHSIVEDSTHSFNFKYTTIDVFATGKDMAVESGRWAEMDSSGAEIEHGFYMVVFQEVDGRLVSVRDMWNSAKSE</sequence>
<dbReference type="AlphaFoldDB" id="A0A7H0VEN6"/>
<proteinExistence type="predicted"/>
<dbReference type="EMBL" id="CP060139">
    <property type="protein sequence ID" value="QNR24184.1"/>
    <property type="molecule type" value="Genomic_DNA"/>
</dbReference>
<gene>
    <name evidence="3" type="ORF">H4K34_17715</name>
</gene>
<dbReference type="PROSITE" id="PS51257">
    <property type="entry name" value="PROKAR_LIPOPROTEIN"/>
    <property type="match status" value="1"/>
</dbReference>
<evidence type="ECO:0000259" key="2">
    <source>
        <dbReference type="Pfam" id="PF14534"/>
    </source>
</evidence>
<dbReference type="RefSeq" id="WP_210758720.1">
    <property type="nucleotide sequence ID" value="NZ_CP060139.1"/>
</dbReference>
<keyword evidence="1" id="KW-0732">Signal</keyword>
<name>A0A7H0VEN6_9FLAO</name>
<evidence type="ECO:0000313" key="3">
    <source>
        <dbReference type="EMBL" id="QNR24184.1"/>
    </source>
</evidence>
<organism evidence="3 4">
    <name type="scientific">Croceimicrobium hydrocarbonivorans</name>
    <dbReference type="NCBI Taxonomy" id="2761580"/>
    <lineage>
        <taxon>Bacteria</taxon>
        <taxon>Pseudomonadati</taxon>
        <taxon>Bacteroidota</taxon>
        <taxon>Flavobacteriia</taxon>
        <taxon>Flavobacteriales</taxon>
        <taxon>Owenweeksiaceae</taxon>
        <taxon>Croceimicrobium</taxon>
    </lineage>
</organism>
<evidence type="ECO:0000256" key="1">
    <source>
        <dbReference type="SAM" id="SignalP"/>
    </source>
</evidence>
<feature type="chain" id="PRO_5028907923" evidence="1">
    <location>
        <begin position="20"/>
        <end position="161"/>
    </location>
</feature>